<dbReference type="InterPro" id="IPR000160">
    <property type="entry name" value="GGDEF_dom"/>
</dbReference>
<dbReference type="InterPro" id="IPR043128">
    <property type="entry name" value="Rev_trsase/Diguanyl_cyclase"/>
</dbReference>
<accession>A0ABU2JAQ7</accession>
<dbReference type="EMBL" id="JAVREH010000013">
    <property type="protein sequence ID" value="MDT0262042.1"/>
    <property type="molecule type" value="Genomic_DNA"/>
</dbReference>
<dbReference type="Pfam" id="PF00990">
    <property type="entry name" value="GGDEF"/>
    <property type="match status" value="1"/>
</dbReference>
<proteinExistence type="predicted"/>
<keyword evidence="2" id="KW-0548">Nucleotidyltransferase</keyword>
<sequence>MPPSAGDWLARVCRAVVEIDDEQQVLRLVAEAICGVSGWGACVVAIPDAEGLLHARATAGVSAAADKQLRNRPVAREIYRRLWEAGTPAGPARVVPVDHPLFREPAVLGCLVNAHEPDSITTAATDRGRRPLVLIPLQDADRELVGFINVDVPPADAGIGGQLASHWSVLADLAVAAMALAAARATARSQGYLTEGLLHATAGVRSSLQLDEVLADIAAAMTATGGFHRVGINLLDEAGILHTQATAGMPEADAARLRATPTSISAMGPLMRPQMRVSRSYVFDHRYFDCPPELLALLSVPDHGPSDADAPQDAADRWHPLDSMTVPLYDQRGALIGIISADEPWDGKFPDLAHIQALEFFADQAAVAIGQARQHEQLAAQARTDPLTGVANRQVLLEALRRTLTDVGRAGTPCAVLFCDLDHFKIVNDRYGHPVGDQALQAVANALAGRVRARDLLARYGGEEFVILAPDTDAEAACALAEQLRSRAAALGEPELPPGLTVHISIGVAISAPSRPMVAADSLQQAIDELLITADQAMYEAKRHGRDQVRLAGQL</sequence>
<dbReference type="NCBIfam" id="TIGR00254">
    <property type="entry name" value="GGDEF"/>
    <property type="match status" value="1"/>
</dbReference>
<organism evidence="2 3">
    <name type="scientific">Jatrophihabitans lederbergiae</name>
    <dbReference type="NCBI Taxonomy" id="3075547"/>
    <lineage>
        <taxon>Bacteria</taxon>
        <taxon>Bacillati</taxon>
        <taxon>Actinomycetota</taxon>
        <taxon>Actinomycetes</taxon>
        <taxon>Jatrophihabitantales</taxon>
        <taxon>Jatrophihabitantaceae</taxon>
        <taxon>Jatrophihabitans</taxon>
    </lineage>
</organism>
<feature type="domain" description="GGDEF" evidence="1">
    <location>
        <begin position="412"/>
        <end position="554"/>
    </location>
</feature>
<dbReference type="Gene3D" id="3.30.450.40">
    <property type="match status" value="2"/>
</dbReference>
<comment type="caution">
    <text evidence="2">The sequence shown here is derived from an EMBL/GenBank/DDBJ whole genome shotgun (WGS) entry which is preliminary data.</text>
</comment>
<dbReference type="InterPro" id="IPR003018">
    <property type="entry name" value="GAF"/>
</dbReference>
<dbReference type="PANTHER" id="PTHR45138">
    <property type="entry name" value="REGULATORY COMPONENTS OF SENSORY TRANSDUCTION SYSTEM"/>
    <property type="match status" value="1"/>
</dbReference>
<dbReference type="InterPro" id="IPR029016">
    <property type="entry name" value="GAF-like_dom_sf"/>
</dbReference>
<dbReference type="PANTHER" id="PTHR45138:SF9">
    <property type="entry name" value="DIGUANYLATE CYCLASE DGCM-RELATED"/>
    <property type="match status" value="1"/>
</dbReference>
<dbReference type="GO" id="GO:0052621">
    <property type="term" value="F:diguanylate cyclase activity"/>
    <property type="evidence" value="ECO:0007669"/>
    <property type="project" value="UniProtKB-EC"/>
</dbReference>
<dbReference type="SMART" id="SM00267">
    <property type="entry name" value="GGDEF"/>
    <property type="match status" value="1"/>
</dbReference>
<dbReference type="SUPFAM" id="SSF55781">
    <property type="entry name" value="GAF domain-like"/>
    <property type="match status" value="2"/>
</dbReference>
<dbReference type="CDD" id="cd01949">
    <property type="entry name" value="GGDEF"/>
    <property type="match status" value="1"/>
</dbReference>
<gene>
    <name evidence="2" type="ORF">RM423_11605</name>
</gene>
<dbReference type="RefSeq" id="WP_311423194.1">
    <property type="nucleotide sequence ID" value="NZ_JAVREH010000013.1"/>
</dbReference>
<dbReference type="InterPro" id="IPR050469">
    <property type="entry name" value="Diguanylate_Cyclase"/>
</dbReference>
<dbReference type="SUPFAM" id="SSF55073">
    <property type="entry name" value="Nucleotide cyclase"/>
    <property type="match status" value="1"/>
</dbReference>
<dbReference type="InterPro" id="IPR029787">
    <property type="entry name" value="Nucleotide_cyclase"/>
</dbReference>
<dbReference type="PROSITE" id="PS50887">
    <property type="entry name" value="GGDEF"/>
    <property type="match status" value="1"/>
</dbReference>
<evidence type="ECO:0000313" key="3">
    <source>
        <dbReference type="Proteomes" id="UP001183176"/>
    </source>
</evidence>
<keyword evidence="2" id="KW-0808">Transferase</keyword>
<dbReference type="EC" id="2.7.7.65" evidence="2"/>
<dbReference type="Proteomes" id="UP001183176">
    <property type="component" value="Unassembled WGS sequence"/>
</dbReference>
<evidence type="ECO:0000259" key="1">
    <source>
        <dbReference type="PROSITE" id="PS50887"/>
    </source>
</evidence>
<dbReference type="Gene3D" id="3.30.70.270">
    <property type="match status" value="1"/>
</dbReference>
<protein>
    <submittedName>
        <fullName evidence="2">GGDEF domain-containing protein</fullName>
        <ecNumber evidence="2">2.7.7.65</ecNumber>
    </submittedName>
</protein>
<evidence type="ECO:0000313" key="2">
    <source>
        <dbReference type="EMBL" id="MDT0262042.1"/>
    </source>
</evidence>
<reference evidence="3" key="1">
    <citation type="submission" date="2023-07" db="EMBL/GenBank/DDBJ databases">
        <title>30 novel species of actinomycetes from the DSMZ collection.</title>
        <authorList>
            <person name="Nouioui I."/>
        </authorList>
    </citation>
    <scope>NUCLEOTIDE SEQUENCE [LARGE SCALE GENOMIC DNA]</scope>
    <source>
        <strain evidence="3">DSM 44399</strain>
    </source>
</reference>
<keyword evidence="3" id="KW-1185">Reference proteome</keyword>
<dbReference type="Pfam" id="PF01590">
    <property type="entry name" value="GAF"/>
    <property type="match status" value="1"/>
</dbReference>
<name>A0ABU2JAQ7_9ACTN</name>